<sequence length="59" mass="6709">MPKYIVNVYETLQHTVTVEADNEYDAREAGYDVVMNDTGDFVTESLETTETIASLFEEN</sequence>
<gene>
    <name evidence="1" type="ORF">UFOVP115_92</name>
</gene>
<evidence type="ECO:0000313" key="1">
    <source>
        <dbReference type="EMBL" id="CAB4129702.1"/>
    </source>
</evidence>
<accession>A0A6J5L8E3</accession>
<dbReference type="EMBL" id="LR796236">
    <property type="protein sequence ID" value="CAB4129702.1"/>
    <property type="molecule type" value="Genomic_DNA"/>
</dbReference>
<name>A0A6J5L8E3_9CAUD</name>
<proteinExistence type="predicted"/>
<reference evidence="1" key="1">
    <citation type="submission" date="2020-04" db="EMBL/GenBank/DDBJ databases">
        <authorList>
            <person name="Chiriac C."/>
            <person name="Salcher M."/>
            <person name="Ghai R."/>
            <person name="Kavagutti S V."/>
        </authorList>
    </citation>
    <scope>NUCLEOTIDE SEQUENCE</scope>
</reference>
<organism evidence="1">
    <name type="scientific">uncultured Caudovirales phage</name>
    <dbReference type="NCBI Taxonomy" id="2100421"/>
    <lineage>
        <taxon>Viruses</taxon>
        <taxon>Duplodnaviria</taxon>
        <taxon>Heunggongvirae</taxon>
        <taxon>Uroviricota</taxon>
        <taxon>Caudoviricetes</taxon>
        <taxon>Peduoviridae</taxon>
        <taxon>Maltschvirus</taxon>
        <taxon>Maltschvirus maltsch</taxon>
    </lineage>
</organism>
<protein>
    <submittedName>
        <fullName evidence="1">DpnD/PcfM-like protein</fullName>
    </submittedName>
</protein>